<organism evidence="2">
    <name type="scientific">Acidithiobacillus ferrianus</name>
    <dbReference type="NCBI Taxonomy" id="2678518"/>
    <lineage>
        <taxon>Bacteria</taxon>
        <taxon>Pseudomonadati</taxon>
        <taxon>Pseudomonadota</taxon>
        <taxon>Acidithiobacillia</taxon>
        <taxon>Acidithiobacillales</taxon>
        <taxon>Acidithiobacillaceae</taxon>
        <taxon>Acidithiobacillus</taxon>
    </lineage>
</organism>
<proteinExistence type="predicted"/>
<evidence type="ECO:0000259" key="1">
    <source>
        <dbReference type="PROSITE" id="PS50042"/>
    </source>
</evidence>
<accession>A0A845U6X3</accession>
<comment type="caution">
    <text evidence="2">The sequence shown here is derived from an EMBL/GenBank/DDBJ whole genome shotgun (WGS) entry which is preliminary data.</text>
</comment>
<dbReference type="EMBL" id="WNJL01000011">
    <property type="protein sequence ID" value="NDU41507.1"/>
    <property type="molecule type" value="Genomic_DNA"/>
</dbReference>
<dbReference type="InterPro" id="IPR018490">
    <property type="entry name" value="cNMP-bd_dom_sf"/>
</dbReference>
<gene>
    <name evidence="2" type="ORF">GL267_02255</name>
</gene>
<dbReference type="CDD" id="cd00038">
    <property type="entry name" value="CAP_ED"/>
    <property type="match status" value="1"/>
</dbReference>
<dbReference type="Pfam" id="PF00027">
    <property type="entry name" value="cNMP_binding"/>
    <property type="match status" value="1"/>
</dbReference>
<dbReference type="Gene3D" id="2.60.120.10">
    <property type="entry name" value="Jelly Rolls"/>
    <property type="match status" value="1"/>
</dbReference>
<name>A0A845U6X3_9PROT</name>
<protein>
    <submittedName>
        <fullName evidence="2">Cyclic nucleotide-binding domain-containing protein</fullName>
    </submittedName>
</protein>
<evidence type="ECO:0000313" key="2">
    <source>
        <dbReference type="EMBL" id="NDU41507.1"/>
    </source>
</evidence>
<dbReference type="SUPFAM" id="SSF51206">
    <property type="entry name" value="cAMP-binding domain-like"/>
    <property type="match status" value="1"/>
</dbReference>
<dbReference type="AlphaFoldDB" id="A0A845U6X3"/>
<dbReference type="InterPro" id="IPR014710">
    <property type="entry name" value="RmlC-like_jellyroll"/>
</dbReference>
<feature type="domain" description="Cyclic nucleotide-binding" evidence="1">
    <location>
        <begin position="1"/>
        <end position="61"/>
    </location>
</feature>
<reference evidence="2" key="1">
    <citation type="submission" date="2019-11" db="EMBL/GenBank/DDBJ databases">
        <title>Acidithiobacillus ferrianus sp. nov.: a facultatively anaerobic and extremely acidophilic chemolithoautotroph.</title>
        <authorList>
            <person name="Norris P.R."/>
            <person name="Falagan C."/>
            <person name="Moya-Beltran A."/>
            <person name="Castro M."/>
            <person name="Quatrini R."/>
            <person name="Johnson D.B."/>
        </authorList>
    </citation>
    <scope>NUCLEOTIDE SEQUENCE [LARGE SCALE GENOMIC DNA]</scope>
    <source>
        <strain evidence="2">MG</strain>
    </source>
</reference>
<dbReference type="PROSITE" id="PS50042">
    <property type="entry name" value="CNMP_BINDING_3"/>
    <property type="match status" value="1"/>
</dbReference>
<sequence>MSRSLLAHGLRYVRFPKKTPVLKKGQRVSGTYVVVSGNLRVFTLSPDGNEATLYLINPGETCVLVLNCIFNDLLYPAWVEAGPATQVAVIPGAIYRTLFESESAIRDMTVQAFSTLVFRLMAELEEIHSYKLEQRLTHLLLLYTSAAMKIFNNSLSILQLMSICAQILIRNPISHHVVK</sequence>
<dbReference type="InterPro" id="IPR000595">
    <property type="entry name" value="cNMP-bd_dom"/>
</dbReference>